<evidence type="ECO:0000259" key="6">
    <source>
        <dbReference type="Pfam" id="PF01266"/>
    </source>
</evidence>
<dbReference type="GO" id="GO:0005737">
    <property type="term" value="C:cytoplasm"/>
    <property type="evidence" value="ECO:0007669"/>
    <property type="project" value="TreeGrafter"/>
</dbReference>
<evidence type="ECO:0000256" key="5">
    <source>
        <dbReference type="ARBA" id="ARBA00050018"/>
    </source>
</evidence>
<accession>M1UZG5</accession>
<dbReference type="NCBIfam" id="TIGR02352">
    <property type="entry name" value="thiamin_ThiO"/>
    <property type="match status" value="1"/>
</dbReference>
<dbReference type="PANTHER" id="PTHR13847:SF289">
    <property type="entry name" value="GLYCINE OXIDASE"/>
    <property type="match status" value="1"/>
</dbReference>
<sequence>MNDQAIVIGGGIIGLSTCFEYQEAGFQVTLIDRDPISGATQHAGGMLAPMSEVQYQQSELQGLMKASARLYPDLIRRVRRHTDLPTGYRTNGTLLVGADRADATHLGNLLRHMEFEDAAVDPLTIREARALEPALSPRISKALSIEGDHQLDPRLFARALLDAVISRGAELIQDSVLSIDGHNPCRTLTLASGVRVASKSTVVLAAGLGAAKIPGWFSAKNPLNLRPVYGDIMRVRVPESMQPLISKVVRGFVEDRPVYLIPREDGSLTIGASSREDSPQPRTGAIHDLLRDAIRLVPGIADTEFMEATCGARPGTPDDMPYLGRVGSNLIISTGYFRHGILLAALAAKTAVDLTLEKQTLTYINACNPLRHAPEFSRMTP</sequence>
<evidence type="ECO:0000256" key="2">
    <source>
        <dbReference type="ARBA" id="ARBA00022977"/>
    </source>
</evidence>
<dbReference type="PATRIC" id="fig|1121353.3.peg.1757"/>
<keyword evidence="2" id="KW-0784">Thiamine biosynthesis</keyword>
<evidence type="ECO:0000313" key="8">
    <source>
        <dbReference type="Proteomes" id="UP000011760"/>
    </source>
</evidence>
<comment type="pathway">
    <text evidence="1">Cofactor biosynthesis; thiamine diphosphate biosynthesis.</text>
</comment>
<dbReference type="Gene3D" id="3.30.9.10">
    <property type="entry name" value="D-Amino Acid Oxidase, subunit A, domain 2"/>
    <property type="match status" value="1"/>
</dbReference>
<dbReference type="OrthoDB" id="3214401at2"/>
<dbReference type="GO" id="GO:0009229">
    <property type="term" value="P:thiamine diphosphate biosynthetic process"/>
    <property type="evidence" value="ECO:0007669"/>
    <property type="project" value="UniProtKB-UniPathway"/>
</dbReference>
<name>M1UZG5_9CORY</name>
<dbReference type="GO" id="GO:0050660">
    <property type="term" value="F:flavin adenine dinucleotide binding"/>
    <property type="evidence" value="ECO:0007669"/>
    <property type="project" value="InterPro"/>
</dbReference>
<dbReference type="KEGG" id="ccn:H924_08625"/>
<dbReference type="InterPro" id="IPR012727">
    <property type="entry name" value="Gly_oxidase_ThiO"/>
</dbReference>
<evidence type="ECO:0000313" key="7">
    <source>
        <dbReference type="EMBL" id="AGG67163.1"/>
    </source>
</evidence>
<dbReference type="SUPFAM" id="SSF51905">
    <property type="entry name" value="FAD/NAD(P)-binding domain"/>
    <property type="match status" value="1"/>
</dbReference>
<dbReference type="Gene3D" id="3.50.50.60">
    <property type="entry name" value="FAD/NAD(P)-binding domain"/>
    <property type="match status" value="1"/>
</dbReference>
<dbReference type="GO" id="GO:0009228">
    <property type="term" value="P:thiamine biosynthetic process"/>
    <property type="evidence" value="ECO:0007669"/>
    <property type="project" value="UniProtKB-KW"/>
</dbReference>
<reference evidence="7 8" key="1">
    <citation type="submission" date="2013-02" db="EMBL/GenBank/DDBJ databases">
        <title>The complete genome sequence of Corynebacterium callunae DSM 20147.</title>
        <authorList>
            <person name="Ruckert C."/>
            <person name="Albersmeier A."/>
            <person name="Kalinowski J."/>
        </authorList>
    </citation>
    <scope>NUCLEOTIDE SEQUENCE [LARGE SCALE GENOMIC DNA]</scope>
    <source>
        <strain evidence="7 8">DSM 20147</strain>
    </source>
</reference>
<protein>
    <recommendedName>
        <fullName evidence="5">glycine oxidase</fullName>
        <ecNumber evidence="5">1.4.3.19</ecNumber>
    </recommendedName>
</protein>
<dbReference type="EMBL" id="CP004354">
    <property type="protein sequence ID" value="AGG67163.1"/>
    <property type="molecule type" value="Genomic_DNA"/>
</dbReference>
<dbReference type="UniPathway" id="UPA00060"/>
<dbReference type="Pfam" id="PF01266">
    <property type="entry name" value="DAO"/>
    <property type="match status" value="1"/>
</dbReference>
<evidence type="ECO:0000256" key="1">
    <source>
        <dbReference type="ARBA" id="ARBA00004948"/>
    </source>
</evidence>
<dbReference type="STRING" id="1121353.H924_08625"/>
<dbReference type="eggNOG" id="COG0665">
    <property type="taxonomic scope" value="Bacteria"/>
</dbReference>
<proteinExistence type="predicted"/>
<dbReference type="HOGENOM" id="CLU_007884_4_5_11"/>
<dbReference type="RefSeq" id="WP_015651594.1">
    <property type="nucleotide sequence ID" value="NC_020506.1"/>
</dbReference>
<comment type="catalytic activity">
    <reaction evidence="4">
        <text>glycine + O2 + H2O = glyoxylate + H2O2 + NH4(+)</text>
        <dbReference type="Rhea" id="RHEA:11532"/>
        <dbReference type="ChEBI" id="CHEBI:15377"/>
        <dbReference type="ChEBI" id="CHEBI:15379"/>
        <dbReference type="ChEBI" id="CHEBI:16240"/>
        <dbReference type="ChEBI" id="CHEBI:28938"/>
        <dbReference type="ChEBI" id="CHEBI:36655"/>
        <dbReference type="ChEBI" id="CHEBI:57305"/>
        <dbReference type="EC" id="1.4.3.19"/>
    </reaction>
</comment>
<organism evidence="7 8">
    <name type="scientific">Corynebacterium callunae DSM 20147</name>
    <dbReference type="NCBI Taxonomy" id="1121353"/>
    <lineage>
        <taxon>Bacteria</taxon>
        <taxon>Bacillati</taxon>
        <taxon>Actinomycetota</taxon>
        <taxon>Actinomycetes</taxon>
        <taxon>Mycobacteriales</taxon>
        <taxon>Corynebacteriaceae</taxon>
        <taxon>Corynebacterium</taxon>
    </lineage>
</organism>
<keyword evidence="8" id="KW-1185">Reference proteome</keyword>
<gene>
    <name evidence="7" type="ORF">H924_08625</name>
</gene>
<dbReference type="EC" id="1.4.3.19" evidence="5"/>
<dbReference type="AlphaFoldDB" id="M1UZG5"/>
<dbReference type="InterPro" id="IPR036188">
    <property type="entry name" value="FAD/NAD-bd_sf"/>
</dbReference>
<dbReference type="SUPFAM" id="SSF54373">
    <property type="entry name" value="FAD-linked reductases, C-terminal domain"/>
    <property type="match status" value="1"/>
</dbReference>
<evidence type="ECO:0000256" key="3">
    <source>
        <dbReference type="ARBA" id="ARBA00023002"/>
    </source>
</evidence>
<feature type="domain" description="FAD dependent oxidoreductase" evidence="6">
    <location>
        <begin position="5"/>
        <end position="354"/>
    </location>
</feature>
<dbReference type="InterPro" id="IPR006076">
    <property type="entry name" value="FAD-dep_OxRdtase"/>
</dbReference>
<dbReference type="PANTHER" id="PTHR13847">
    <property type="entry name" value="SARCOSINE DEHYDROGENASE-RELATED"/>
    <property type="match status" value="1"/>
</dbReference>
<evidence type="ECO:0000256" key="4">
    <source>
        <dbReference type="ARBA" id="ARBA00049872"/>
    </source>
</evidence>
<keyword evidence="3" id="KW-0560">Oxidoreductase</keyword>
<dbReference type="Proteomes" id="UP000011760">
    <property type="component" value="Chromosome"/>
</dbReference>
<dbReference type="GO" id="GO:0043799">
    <property type="term" value="F:glycine oxidase activity"/>
    <property type="evidence" value="ECO:0007669"/>
    <property type="project" value="UniProtKB-EC"/>
</dbReference>